<dbReference type="EMBL" id="LAZR01000343">
    <property type="protein sequence ID" value="KKN73438.1"/>
    <property type="molecule type" value="Genomic_DNA"/>
</dbReference>
<evidence type="ECO:0000313" key="1">
    <source>
        <dbReference type="EMBL" id="KKN73438.1"/>
    </source>
</evidence>
<dbReference type="AlphaFoldDB" id="A0A0F9W5Z4"/>
<gene>
    <name evidence="1" type="ORF">LCGC14_0400130</name>
</gene>
<comment type="caution">
    <text evidence="1">The sequence shown here is derived from an EMBL/GenBank/DDBJ whole genome shotgun (WGS) entry which is preliminary data.</text>
</comment>
<feature type="non-terminal residue" evidence="1">
    <location>
        <position position="1"/>
    </location>
</feature>
<organism evidence="1">
    <name type="scientific">marine sediment metagenome</name>
    <dbReference type="NCBI Taxonomy" id="412755"/>
    <lineage>
        <taxon>unclassified sequences</taxon>
        <taxon>metagenomes</taxon>
        <taxon>ecological metagenomes</taxon>
    </lineage>
</organism>
<sequence length="76" mass="8481">KLNNMAIGHKGWDSIPVCERCKRLQAEIEKANNVIEKYARHKHNCFMGEYNTIKTGEGCDCGLSEALKGKQDGKGN</sequence>
<name>A0A0F9W5Z4_9ZZZZ</name>
<proteinExistence type="predicted"/>
<reference evidence="1" key="1">
    <citation type="journal article" date="2015" name="Nature">
        <title>Complex archaea that bridge the gap between prokaryotes and eukaryotes.</title>
        <authorList>
            <person name="Spang A."/>
            <person name="Saw J.H."/>
            <person name="Jorgensen S.L."/>
            <person name="Zaremba-Niedzwiedzka K."/>
            <person name="Martijn J."/>
            <person name="Lind A.E."/>
            <person name="van Eijk R."/>
            <person name="Schleper C."/>
            <person name="Guy L."/>
            <person name="Ettema T.J."/>
        </authorList>
    </citation>
    <scope>NUCLEOTIDE SEQUENCE</scope>
</reference>
<protein>
    <submittedName>
        <fullName evidence="1">Uncharacterized protein</fullName>
    </submittedName>
</protein>
<accession>A0A0F9W5Z4</accession>